<keyword evidence="1" id="KW-0812">Transmembrane</keyword>
<feature type="transmembrane region" description="Helical" evidence="1">
    <location>
        <begin position="28"/>
        <end position="52"/>
    </location>
</feature>
<dbReference type="EMBL" id="CP060713">
    <property type="protein sequence ID" value="QNN54832.1"/>
    <property type="molecule type" value="Genomic_DNA"/>
</dbReference>
<evidence type="ECO:0000256" key="1">
    <source>
        <dbReference type="SAM" id="Phobius"/>
    </source>
</evidence>
<dbReference type="Pfam" id="PF10066">
    <property type="entry name" value="DUF2304"/>
    <property type="match status" value="1"/>
</dbReference>
<keyword evidence="1" id="KW-1133">Transmembrane helix</keyword>
<dbReference type="InterPro" id="IPR019277">
    <property type="entry name" value="DUF2304"/>
</dbReference>
<evidence type="ECO:0000313" key="2">
    <source>
        <dbReference type="EMBL" id="QNN54832.1"/>
    </source>
</evidence>
<keyword evidence="3" id="KW-1185">Reference proteome</keyword>
<evidence type="ECO:0000313" key="3">
    <source>
        <dbReference type="Proteomes" id="UP000515947"/>
    </source>
</evidence>
<gene>
    <name evidence="2" type="ORF">H9L09_04430</name>
</gene>
<accession>A0A7G9RGV7</accession>
<dbReference type="AlphaFoldDB" id="A0A7G9RGV7"/>
<dbReference type="Proteomes" id="UP000515947">
    <property type="component" value="Chromosome"/>
</dbReference>
<feature type="transmembrane region" description="Helical" evidence="1">
    <location>
        <begin position="64"/>
        <end position="82"/>
    </location>
</feature>
<keyword evidence="1" id="KW-0472">Membrane</keyword>
<dbReference type="KEGG" id="nmes:H9L09_04430"/>
<organism evidence="2 3">
    <name type="scientific">Nocardioides mesophilus</name>
    <dbReference type="NCBI Taxonomy" id="433659"/>
    <lineage>
        <taxon>Bacteria</taxon>
        <taxon>Bacillati</taxon>
        <taxon>Actinomycetota</taxon>
        <taxon>Actinomycetes</taxon>
        <taxon>Propionibacteriales</taxon>
        <taxon>Nocardioidaceae</taxon>
        <taxon>Nocardioides</taxon>
    </lineage>
</organism>
<proteinExistence type="predicted"/>
<name>A0A7G9RGV7_9ACTN</name>
<protein>
    <submittedName>
        <fullName evidence="2">DUF2304 domain-containing protein</fullName>
    </submittedName>
</protein>
<sequence length="115" mass="12814">MILGLLGSVTTLVVLFEMMRRHHLREKYAVLWASVAVMTLVVAAFPGLLAAAARLVGVEVPSNLLFFVASMLLLFVSVQHSHELGRLEERSRTLAEEVALLRLEIETRVDEDRSS</sequence>
<reference evidence="2 3" key="1">
    <citation type="submission" date="2020-08" db="EMBL/GenBank/DDBJ databases">
        <title>Genome sequence of Nocardioides mesophilus KACC 16243T.</title>
        <authorList>
            <person name="Hyun D.-W."/>
            <person name="Bae J.-W."/>
        </authorList>
    </citation>
    <scope>NUCLEOTIDE SEQUENCE [LARGE SCALE GENOMIC DNA]</scope>
    <source>
        <strain evidence="2 3">KACC 16243</strain>
    </source>
</reference>